<proteinExistence type="predicted"/>
<organism evidence="2 3">
    <name type="scientific">Cyclotella atomus</name>
    <dbReference type="NCBI Taxonomy" id="382360"/>
    <lineage>
        <taxon>Eukaryota</taxon>
        <taxon>Sar</taxon>
        <taxon>Stramenopiles</taxon>
        <taxon>Ochrophyta</taxon>
        <taxon>Bacillariophyta</taxon>
        <taxon>Coscinodiscophyceae</taxon>
        <taxon>Thalassiosirophycidae</taxon>
        <taxon>Stephanodiscales</taxon>
        <taxon>Stephanodiscaceae</taxon>
        <taxon>Cyclotella</taxon>
    </lineage>
</organism>
<dbReference type="AlphaFoldDB" id="A0ABD3NAX9"/>
<accession>A0ABD3NAX9</accession>
<feature type="compositionally biased region" description="Basic and acidic residues" evidence="1">
    <location>
        <begin position="147"/>
        <end position="156"/>
    </location>
</feature>
<sequence>MTAAASQSSDSRQALLSHVRSLVRAEQSLTSALTATEPLLNRPTSSVLNSTPLLPLPDKSQVDTILAMAAAYSTRTSAPPMWNANLPVVGFATPNPLPHQLRGGALGGMQLKLAREELRAKELKKEQENTKKQQQMQQQQLVAENNDQDKKRKREEPEEEEIPSKATSAKTNEMIEMQKQSVDVSMLDKSAKSSSGRNKEVVDMNLSDSSSDESDD</sequence>
<keyword evidence="3" id="KW-1185">Reference proteome</keyword>
<evidence type="ECO:0008006" key="4">
    <source>
        <dbReference type="Google" id="ProtNLM"/>
    </source>
</evidence>
<feature type="region of interest" description="Disordered" evidence="1">
    <location>
        <begin position="123"/>
        <end position="216"/>
    </location>
</feature>
<name>A0ABD3NAX9_9STRA</name>
<dbReference type="Proteomes" id="UP001530400">
    <property type="component" value="Unassembled WGS sequence"/>
</dbReference>
<dbReference type="EMBL" id="JALLPJ020001241">
    <property type="protein sequence ID" value="KAL3773240.1"/>
    <property type="molecule type" value="Genomic_DNA"/>
</dbReference>
<evidence type="ECO:0000256" key="1">
    <source>
        <dbReference type="SAM" id="MobiDB-lite"/>
    </source>
</evidence>
<reference evidence="2 3" key="1">
    <citation type="submission" date="2024-10" db="EMBL/GenBank/DDBJ databases">
        <title>Updated reference genomes for cyclostephanoid diatoms.</title>
        <authorList>
            <person name="Roberts W.R."/>
            <person name="Alverson A.J."/>
        </authorList>
    </citation>
    <scope>NUCLEOTIDE SEQUENCE [LARGE SCALE GENOMIC DNA]</scope>
    <source>
        <strain evidence="2 3">AJA010-31</strain>
    </source>
</reference>
<evidence type="ECO:0000313" key="3">
    <source>
        <dbReference type="Proteomes" id="UP001530400"/>
    </source>
</evidence>
<comment type="caution">
    <text evidence="2">The sequence shown here is derived from an EMBL/GenBank/DDBJ whole genome shotgun (WGS) entry which is preliminary data.</text>
</comment>
<evidence type="ECO:0000313" key="2">
    <source>
        <dbReference type="EMBL" id="KAL3773240.1"/>
    </source>
</evidence>
<gene>
    <name evidence="2" type="ORF">ACHAWO_011507</name>
</gene>
<protein>
    <recommendedName>
        <fullName evidence="4">Mediator of RNA polymerase II transcription subunit 4</fullName>
    </recommendedName>
</protein>